<dbReference type="InterPro" id="IPR036866">
    <property type="entry name" value="RibonucZ/Hydroxyglut_hydro"/>
</dbReference>
<dbReference type="InterPro" id="IPR001279">
    <property type="entry name" value="Metallo-B-lactamas"/>
</dbReference>
<evidence type="ECO:0000259" key="1">
    <source>
        <dbReference type="SMART" id="SM00849"/>
    </source>
</evidence>
<dbReference type="Proteomes" id="UP000094969">
    <property type="component" value="Chromosome"/>
</dbReference>
<dbReference type="STRING" id="1526658.BHK69_01275"/>
<sequence>MPRFLCRQCGARFPDAPTPPPGCPICLDERQYVRWGGQDWLTTDELAADHHVACVPDHGVLGLRIQPAFAIDQRALLVEAEEGNLLWDCIGLVTQTALDAVRARGKIIGIAISHPHFYSAMAEWAQALDVPVHLHADDRVWVTEPDPAIRHWDGEALKLGPALTLLRCGGHFAGATVLHHAAGAGALYTGDVLQVTADRRHVSALYSYPNMIPVNAATIRRIAAILEPYAFDKVYGGFEGRVIAGGAKAALERSFERYLAAIA</sequence>
<dbReference type="OrthoDB" id="2373347at2"/>
<organism evidence="2 3">
    <name type="scientific">Bosea vaviloviae</name>
    <dbReference type="NCBI Taxonomy" id="1526658"/>
    <lineage>
        <taxon>Bacteria</taxon>
        <taxon>Pseudomonadati</taxon>
        <taxon>Pseudomonadota</taxon>
        <taxon>Alphaproteobacteria</taxon>
        <taxon>Hyphomicrobiales</taxon>
        <taxon>Boseaceae</taxon>
        <taxon>Bosea</taxon>
    </lineage>
</organism>
<accession>A0A1D7TW08</accession>
<reference evidence="2 3" key="1">
    <citation type="journal article" date="2015" name="Antonie Van Leeuwenhoek">
        <title>Bosea vaviloviae sp. nov., a new species of slow-growing rhizobia isolated from nodules of the relict species Vavilovia formosa (Stev.) Fed.</title>
        <authorList>
            <person name="Safronova V.I."/>
            <person name="Kuznetsova I.G."/>
            <person name="Sazanova A.L."/>
            <person name="Kimeklis A.K."/>
            <person name="Belimov A.A."/>
            <person name="Andronov E.E."/>
            <person name="Pinaev A.G."/>
            <person name="Chizhevskaya E.P."/>
            <person name="Pukhaev A.R."/>
            <person name="Popov K.P."/>
            <person name="Willems A."/>
            <person name="Tikhonovich I.A."/>
        </authorList>
    </citation>
    <scope>NUCLEOTIDE SEQUENCE [LARGE SCALE GENOMIC DNA]</scope>
    <source>
        <strain evidence="2 3">Vaf18</strain>
    </source>
</reference>
<dbReference type="Gene3D" id="3.60.15.10">
    <property type="entry name" value="Ribonuclease Z/Hydroxyacylglutathione hydrolase-like"/>
    <property type="match status" value="1"/>
</dbReference>
<gene>
    <name evidence="2" type="ORF">BHK69_01275</name>
</gene>
<dbReference type="SUPFAM" id="SSF56281">
    <property type="entry name" value="Metallo-hydrolase/oxidoreductase"/>
    <property type="match status" value="1"/>
</dbReference>
<dbReference type="RefSeq" id="WP_069688533.1">
    <property type="nucleotide sequence ID" value="NZ_CP017147.1"/>
</dbReference>
<proteinExistence type="predicted"/>
<evidence type="ECO:0000313" key="3">
    <source>
        <dbReference type="Proteomes" id="UP000094969"/>
    </source>
</evidence>
<name>A0A1D7TW08_9HYPH</name>
<dbReference type="EMBL" id="CP017147">
    <property type="protein sequence ID" value="AOO79309.1"/>
    <property type="molecule type" value="Genomic_DNA"/>
</dbReference>
<dbReference type="SMART" id="SM00849">
    <property type="entry name" value="Lactamase_B"/>
    <property type="match status" value="1"/>
</dbReference>
<keyword evidence="2" id="KW-0378">Hydrolase</keyword>
<dbReference type="AlphaFoldDB" id="A0A1D7TW08"/>
<protein>
    <submittedName>
        <fullName evidence="2">MBL fold metallo-hydrolase</fullName>
    </submittedName>
</protein>
<evidence type="ECO:0000313" key="2">
    <source>
        <dbReference type="EMBL" id="AOO79309.1"/>
    </source>
</evidence>
<feature type="domain" description="Metallo-beta-lactamase" evidence="1">
    <location>
        <begin position="72"/>
        <end position="238"/>
    </location>
</feature>
<dbReference type="PANTHER" id="PTHR36839">
    <property type="entry name" value="METALLO-BETA-LACTAMASE FAMILY PROTEIN (AFU_ORTHOLOGUE AFUA_5G12770)"/>
    <property type="match status" value="1"/>
</dbReference>
<keyword evidence="3" id="KW-1185">Reference proteome</keyword>
<dbReference type="KEGG" id="bvv:BHK69_01275"/>
<dbReference type="PANTHER" id="PTHR36839:SF1">
    <property type="entry name" value="METALLO-BETA-LACTAMASE FAMILY PROTEIN (AFU_ORTHOLOGUE AFUA_5G12770)"/>
    <property type="match status" value="1"/>
</dbReference>
<dbReference type="GO" id="GO:0016787">
    <property type="term" value="F:hydrolase activity"/>
    <property type="evidence" value="ECO:0007669"/>
    <property type="project" value="UniProtKB-KW"/>
</dbReference>